<accession>A0A2G8L341</accession>
<evidence type="ECO:0000256" key="1">
    <source>
        <dbReference type="SAM" id="MobiDB-lite"/>
    </source>
</evidence>
<dbReference type="AlphaFoldDB" id="A0A2G8L341"/>
<feature type="compositionally biased region" description="Basic residues" evidence="1">
    <location>
        <begin position="1"/>
        <end position="12"/>
    </location>
</feature>
<protein>
    <submittedName>
        <fullName evidence="2">Uncharacterized protein</fullName>
    </submittedName>
</protein>
<dbReference type="Proteomes" id="UP000230750">
    <property type="component" value="Unassembled WGS sequence"/>
</dbReference>
<proteinExistence type="predicted"/>
<feature type="region of interest" description="Disordered" evidence="1">
    <location>
        <begin position="163"/>
        <end position="228"/>
    </location>
</feature>
<feature type="compositionally biased region" description="Low complexity" evidence="1">
    <location>
        <begin position="180"/>
        <end position="192"/>
    </location>
</feature>
<name>A0A2G8L341_STIJA</name>
<dbReference type="OrthoDB" id="10641430at2759"/>
<feature type="region of interest" description="Disordered" evidence="1">
    <location>
        <begin position="48"/>
        <end position="114"/>
    </location>
</feature>
<feature type="compositionally biased region" description="Basic and acidic residues" evidence="1">
    <location>
        <begin position="48"/>
        <end position="63"/>
    </location>
</feature>
<comment type="caution">
    <text evidence="2">The sequence shown here is derived from an EMBL/GenBank/DDBJ whole genome shotgun (WGS) entry which is preliminary data.</text>
</comment>
<feature type="compositionally biased region" description="Basic and acidic residues" evidence="1">
    <location>
        <begin position="84"/>
        <end position="107"/>
    </location>
</feature>
<organism evidence="2 3">
    <name type="scientific">Stichopus japonicus</name>
    <name type="common">Sea cucumber</name>
    <dbReference type="NCBI Taxonomy" id="307972"/>
    <lineage>
        <taxon>Eukaryota</taxon>
        <taxon>Metazoa</taxon>
        <taxon>Echinodermata</taxon>
        <taxon>Eleutherozoa</taxon>
        <taxon>Echinozoa</taxon>
        <taxon>Holothuroidea</taxon>
        <taxon>Aspidochirotacea</taxon>
        <taxon>Aspidochirotida</taxon>
        <taxon>Stichopodidae</taxon>
        <taxon>Apostichopus</taxon>
    </lineage>
</organism>
<evidence type="ECO:0000313" key="3">
    <source>
        <dbReference type="Proteomes" id="UP000230750"/>
    </source>
</evidence>
<reference evidence="2 3" key="1">
    <citation type="journal article" date="2017" name="PLoS Biol.">
        <title>The sea cucumber genome provides insights into morphological evolution and visceral regeneration.</title>
        <authorList>
            <person name="Zhang X."/>
            <person name="Sun L."/>
            <person name="Yuan J."/>
            <person name="Sun Y."/>
            <person name="Gao Y."/>
            <person name="Zhang L."/>
            <person name="Li S."/>
            <person name="Dai H."/>
            <person name="Hamel J.F."/>
            <person name="Liu C."/>
            <person name="Yu Y."/>
            <person name="Liu S."/>
            <person name="Lin W."/>
            <person name="Guo K."/>
            <person name="Jin S."/>
            <person name="Xu P."/>
            <person name="Storey K.B."/>
            <person name="Huan P."/>
            <person name="Zhang T."/>
            <person name="Zhou Y."/>
            <person name="Zhang J."/>
            <person name="Lin C."/>
            <person name="Li X."/>
            <person name="Xing L."/>
            <person name="Huo D."/>
            <person name="Sun M."/>
            <person name="Wang L."/>
            <person name="Mercier A."/>
            <person name="Li F."/>
            <person name="Yang H."/>
            <person name="Xiang J."/>
        </authorList>
    </citation>
    <scope>NUCLEOTIDE SEQUENCE [LARGE SCALE GENOMIC DNA]</scope>
    <source>
        <strain evidence="2">Shaxun</strain>
        <tissue evidence="2">Muscle</tissue>
    </source>
</reference>
<gene>
    <name evidence="2" type="ORF">BSL78_08421</name>
</gene>
<keyword evidence="3" id="KW-1185">Reference proteome</keyword>
<sequence>MFSKKFRKKVRCKTSPLKGTAGSLSSSLPRTIYLMNIDELRRTAVDLLPKDKGIPPTEEKAKGDISSAAMATEADTVLASRSNGNDKEMEKRNVKDEDVASEKKDGSIHSPCDGNSLDELFFQNAVRKPPPKTNRKRRGDLLDAWSIDSLEMDDCTLFSSELSPSMKKTQNRRPGDVDQVSSSSLLRESFVSPLSGETSRDVKHETSMTTKASQKKTEPDMSFLDDIF</sequence>
<dbReference type="EMBL" id="MRZV01000238">
    <property type="protein sequence ID" value="PIK54684.1"/>
    <property type="molecule type" value="Genomic_DNA"/>
</dbReference>
<feature type="region of interest" description="Disordered" evidence="1">
    <location>
        <begin position="1"/>
        <end position="24"/>
    </location>
</feature>
<evidence type="ECO:0000313" key="2">
    <source>
        <dbReference type="EMBL" id="PIK54684.1"/>
    </source>
</evidence>